<name>A0A6N4QXD3_9LEPT</name>
<dbReference type="RefSeq" id="WP_135569479.1">
    <property type="nucleotide sequence ID" value="NZ_RQGK01000017.1"/>
</dbReference>
<feature type="compositionally biased region" description="Polar residues" evidence="1">
    <location>
        <begin position="72"/>
        <end position="107"/>
    </location>
</feature>
<accession>A0A6N4QXD3</accession>
<organism evidence="2 3">
    <name type="scientific">Leptospira yasudae</name>
    <dbReference type="NCBI Taxonomy" id="2202201"/>
    <lineage>
        <taxon>Bacteria</taxon>
        <taxon>Pseudomonadati</taxon>
        <taxon>Spirochaetota</taxon>
        <taxon>Spirochaetia</taxon>
        <taxon>Leptospirales</taxon>
        <taxon>Leptospiraceae</taxon>
        <taxon>Leptospira</taxon>
    </lineage>
</organism>
<dbReference type="AlphaFoldDB" id="A0A6N4QXD3"/>
<comment type="caution">
    <text evidence="2">The sequence shown here is derived from an EMBL/GenBank/DDBJ whole genome shotgun (WGS) entry which is preliminary data.</text>
</comment>
<evidence type="ECO:0000313" key="2">
    <source>
        <dbReference type="EMBL" id="TGL87452.1"/>
    </source>
</evidence>
<feature type="region of interest" description="Disordered" evidence="1">
    <location>
        <begin position="63"/>
        <end position="107"/>
    </location>
</feature>
<reference evidence="2 3" key="1">
    <citation type="journal article" date="2019" name="PLoS Negl. Trop. Dis.">
        <title>Revisiting the worldwide diversity of Leptospira species in the environment.</title>
        <authorList>
            <person name="Vincent A.T."/>
            <person name="Schiettekatte O."/>
            <person name="Bourhy P."/>
            <person name="Veyrier F.J."/>
            <person name="Picardeau M."/>
        </authorList>
    </citation>
    <scope>NUCLEOTIDE SEQUENCE [LARGE SCALE GENOMIC DNA]</scope>
    <source>
        <strain evidence="2 3">201702445</strain>
    </source>
</reference>
<protein>
    <submittedName>
        <fullName evidence="2">Uncharacterized protein</fullName>
    </submittedName>
</protein>
<proteinExistence type="predicted"/>
<evidence type="ECO:0000256" key="1">
    <source>
        <dbReference type="SAM" id="MobiDB-lite"/>
    </source>
</evidence>
<sequence>MFSSDLNADVLVLKDGKRIKADKVTMKNGNLVEIRIGKETQIIEFSKVESILPEFPAKREVKEVRKEKISKSQDQPTDKTQQNGPLSTESLPSKTQEPIENNATSTVAEPKKKNRYYGLQALIPGWSPLLLSDDYKVKATGGIIAFSELYLLYRGLEFFAKPERYFQAPFSPSSEATIPWILSFNSGLNASTNNLPVLIFNIQAPHYVVTQRGHVMEDSEFNRQRNFYGFALLAVLTLDIVLSKSSLMEGNIRSVRLITSDGGNTSSIAVTWIF</sequence>
<gene>
    <name evidence="2" type="ORF">EHQ83_04530</name>
</gene>
<evidence type="ECO:0000313" key="3">
    <source>
        <dbReference type="Proteomes" id="UP000297613"/>
    </source>
</evidence>
<dbReference type="Proteomes" id="UP000297613">
    <property type="component" value="Unassembled WGS sequence"/>
</dbReference>
<dbReference type="EMBL" id="RQGM01000016">
    <property type="protein sequence ID" value="TGL87452.1"/>
    <property type="molecule type" value="Genomic_DNA"/>
</dbReference>